<organism evidence="5 6">
    <name type="scientific">Fischerella thermalis JSC-11</name>
    <dbReference type="NCBI Taxonomy" id="741277"/>
    <lineage>
        <taxon>Bacteria</taxon>
        <taxon>Bacillati</taxon>
        <taxon>Cyanobacteriota</taxon>
        <taxon>Cyanophyceae</taxon>
        <taxon>Nostocales</taxon>
        <taxon>Hapalosiphonaceae</taxon>
        <taxon>Fischerella</taxon>
    </lineage>
</organism>
<proteinExistence type="inferred from homology"/>
<comment type="similarity">
    <text evidence="1">Belongs to the CpcE/RpcE/PecE family.</text>
</comment>
<protein>
    <recommendedName>
        <fullName evidence="7">HEAT repeat domain-containing protein</fullName>
    </recommendedName>
</protein>
<dbReference type="Gene3D" id="1.25.10.10">
    <property type="entry name" value="Leucine-rich Repeat Variant"/>
    <property type="match status" value="1"/>
</dbReference>
<reference evidence="5 6" key="1">
    <citation type="submission" date="2011-09" db="EMBL/GenBank/DDBJ databases">
        <title>The draft genome of Fischerella sp. JSC-11.</title>
        <authorList>
            <consortium name="US DOE Joint Genome Institute (JGI-PGF)"/>
            <person name="Lucas S."/>
            <person name="Han J."/>
            <person name="Lapidus A."/>
            <person name="Cheng J.-F."/>
            <person name="Goodwin L."/>
            <person name="Pitluck S."/>
            <person name="Peters L."/>
            <person name="Land M.L."/>
            <person name="Hauser L."/>
            <person name="Sarkisova S."/>
            <person name="Bryant D.A."/>
            <person name="Brown I."/>
            <person name="Woyke T.J."/>
        </authorList>
    </citation>
    <scope>NUCLEOTIDE SEQUENCE [LARGE SCALE GENOMIC DNA]</scope>
    <source>
        <strain evidence="5 6">JSC-11</strain>
    </source>
</reference>
<dbReference type="AlphaFoldDB" id="G6FMZ3"/>
<evidence type="ECO:0008006" key="7">
    <source>
        <dbReference type="Google" id="ProtNLM"/>
    </source>
</evidence>
<dbReference type="Proteomes" id="UP000004344">
    <property type="component" value="Unassembled WGS sequence"/>
</dbReference>
<evidence type="ECO:0000256" key="2">
    <source>
        <dbReference type="ARBA" id="ARBA00022549"/>
    </source>
</evidence>
<dbReference type="PATRIC" id="fig|741277.3.peg.284"/>
<dbReference type="GeneID" id="35796064"/>
<accession>G6FMZ3</accession>
<name>G6FMZ3_9CYAN</name>
<keyword evidence="4" id="KW-0456">Lyase</keyword>
<evidence type="ECO:0000256" key="4">
    <source>
        <dbReference type="ARBA" id="ARBA00023239"/>
    </source>
</evidence>
<dbReference type="GO" id="GO:0016829">
    <property type="term" value="F:lyase activity"/>
    <property type="evidence" value="ECO:0007669"/>
    <property type="project" value="UniProtKB-KW"/>
</dbReference>
<evidence type="ECO:0000313" key="5">
    <source>
        <dbReference type="EMBL" id="EHC19423.1"/>
    </source>
</evidence>
<dbReference type="GO" id="GO:0030089">
    <property type="term" value="C:phycobilisome"/>
    <property type="evidence" value="ECO:0007669"/>
    <property type="project" value="UniProtKB-KW"/>
</dbReference>
<dbReference type="EMBL" id="AGIZ01000001">
    <property type="protein sequence ID" value="EHC19423.1"/>
    <property type="molecule type" value="Genomic_DNA"/>
</dbReference>
<comment type="caution">
    <text evidence="5">The sequence shown here is derived from an EMBL/GenBank/DDBJ whole genome shotgun (WGS) entry which is preliminary data.</text>
</comment>
<dbReference type="InterPro" id="IPR016024">
    <property type="entry name" value="ARM-type_fold"/>
</dbReference>
<keyword evidence="6" id="KW-1185">Reference proteome</keyword>
<dbReference type="InterPro" id="IPR011989">
    <property type="entry name" value="ARM-like"/>
</dbReference>
<evidence type="ECO:0000256" key="3">
    <source>
        <dbReference type="ARBA" id="ARBA00022738"/>
    </source>
</evidence>
<dbReference type="RefSeq" id="WP_009453932.1">
    <property type="nucleotide sequence ID" value="NZ_AGIZ01000001.1"/>
</dbReference>
<evidence type="ECO:0000313" key="6">
    <source>
        <dbReference type="Proteomes" id="UP000004344"/>
    </source>
</evidence>
<keyword evidence="2" id="KW-0042">Antenna complex</keyword>
<keyword evidence="3" id="KW-0605">Phycobilisome</keyword>
<dbReference type="SUPFAM" id="SSF48371">
    <property type="entry name" value="ARM repeat"/>
    <property type="match status" value="1"/>
</dbReference>
<gene>
    <name evidence="5" type="ORF">FJSC11DRAFT_0240</name>
</gene>
<evidence type="ECO:0000256" key="1">
    <source>
        <dbReference type="ARBA" id="ARBA00009299"/>
    </source>
</evidence>
<sequence>MVDHAYYCPACFVEIEQEVKVCPACGINIEEWEKNHDYFERLVHSLKHPNPEARMGCILTLGNQRNPKAAIPLAECAFAHSIDVWQAMEIIRSLRKISNSSEKETALKLLLEHPAVVIREEAQAEIDRIMQT</sequence>